<proteinExistence type="predicted"/>
<dbReference type="Pfam" id="PF20246">
    <property type="entry name" value="DUF6601"/>
    <property type="match status" value="1"/>
</dbReference>
<dbReference type="PANTHER" id="PTHR34414">
    <property type="entry name" value="HET DOMAIN-CONTAINING PROTEIN-RELATED"/>
    <property type="match status" value="1"/>
</dbReference>
<keyword evidence="1" id="KW-0472">Membrane</keyword>
<keyword evidence="1" id="KW-1133">Transmembrane helix</keyword>
<keyword evidence="1" id="KW-0812">Transmembrane</keyword>
<comment type="caution">
    <text evidence="2">The sequence shown here is derived from an EMBL/GenBank/DDBJ whole genome shotgun (WGS) entry which is preliminary data.</text>
</comment>
<evidence type="ECO:0000313" key="2">
    <source>
        <dbReference type="EMBL" id="KAK2770540.1"/>
    </source>
</evidence>
<sequence length="212" mass="24833">MITERPDLHLIWYYDRIFIKPIPRCILNHNFFETFLGPTSEQRLAAFGFLRTYASLVVHETDLNIAKTTGLIPTDVTWEEWCHFIKGIVHISDDCVAPRYHFGELRLTRLNFYSKLFLRDWDYLETHHQYLDYFSRFLAPYLFIFGAVTVVLAALQTALAANPNRVSTSATSTFCTFSIVLTACGIFFFPVLYLVFQIRELALFLFYRQNVK</sequence>
<organism evidence="2 3">
    <name type="scientific">Colletotrichum kahawae</name>
    <name type="common">Coffee berry disease fungus</name>
    <dbReference type="NCBI Taxonomy" id="34407"/>
    <lineage>
        <taxon>Eukaryota</taxon>
        <taxon>Fungi</taxon>
        <taxon>Dikarya</taxon>
        <taxon>Ascomycota</taxon>
        <taxon>Pezizomycotina</taxon>
        <taxon>Sordariomycetes</taxon>
        <taxon>Hypocreomycetidae</taxon>
        <taxon>Glomerellales</taxon>
        <taxon>Glomerellaceae</taxon>
        <taxon>Colletotrichum</taxon>
        <taxon>Colletotrichum gloeosporioides species complex</taxon>
    </lineage>
</organism>
<dbReference type="EMBL" id="VYYT01000093">
    <property type="protein sequence ID" value="KAK2770540.1"/>
    <property type="molecule type" value="Genomic_DNA"/>
</dbReference>
<name>A0AAD9YL83_COLKA</name>
<dbReference type="AlphaFoldDB" id="A0AAD9YL83"/>
<feature type="transmembrane region" description="Helical" evidence="1">
    <location>
        <begin position="138"/>
        <end position="159"/>
    </location>
</feature>
<dbReference type="InterPro" id="IPR046536">
    <property type="entry name" value="DUF6601"/>
</dbReference>
<dbReference type="PANTHER" id="PTHR34414:SF1">
    <property type="entry name" value="SUBTILISIN-LIKE SERINE PROTEASE"/>
    <property type="match status" value="1"/>
</dbReference>
<feature type="transmembrane region" description="Helical" evidence="1">
    <location>
        <begin position="171"/>
        <end position="196"/>
    </location>
</feature>
<keyword evidence="3" id="KW-1185">Reference proteome</keyword>
<accession>A0AAD9YL83</accession>
<gene>
    <name evidence="2" type="ORF">CKAH01_14663</name>
</gene>
<reference evidence="2" key="1">
    <citation type="submission" date="2023-02" db="EMBL/GenBank/DDBJ databases">
        <title>Colletotrichum kahawae CIFC_Que2 genome sequencing and assembly.</title>
        <authorList>
            <person name="Baroncelli R."/>
        </authorList>
    </citation>
    <scope>NUCLEOTIDE SEQUENCE</scope>
    <source>
        <strain evidence="2">CIFC_Que2</strain>
    </source>
</reference>
<dbReference type="Proteomes" id="UP001281614">
    <property type="component" value="Unassembled WGS sequence"/>
</dbReference>
<evidence type="ECO:0000256" key="1">
    <source>
        <dbReference type="SAM" id="Phobius"/>
    </source>
</evidence>
<protein>
    <submittedName>
        <fullName evidence="2">Uncharacterized protein</fullName>
    </submittedName>
</protein>
<evidence type="ECO:0000313" key="3">
    <source>
        <dbReference type="Proteomes" id="UP001281614"/>
    </source>
</evidence>